<dbReference type="KEGG" id="apro:F751_0659"/>
<dbReference type="Proteomes" id="UP000028924">
    <property type="component" value="Unassembled WGS sequence"/>
</dbReference>
<keyword evidence="2" id="KW-1185">Reference proteome</keyword>
<accession>A0A087SQG9</accession>
<dbReference type="GeneID" id="23612050"/>
<protein>
    <submittedName>
        <fullName evidence="1">Uncharacterized protein</fullName>
    </submittedName>
</protein>
<organism evidence="1 2">
    <name type="scientific">Auxenochlorella protothecoides</name>
    <name type="common">Green microalga</name>
    <name type="synonym">Chlorella protothecoides</name>
    <dbReference type="NCBI Taxonomy" id="3075"/>
    <lineage>
        <taxon>Eukaryota</taxon>
        <taxon>Viridiplantae</taxon>
        <taxon>Chlorophyta</taxon>
        <taxon>core chlorophytes</taxon>
        <taxon>Trebouxiophyceae</taxon>
        <taxon>Chlorellales</taxon>
        <taxon>Chlorellaceae</taxon>
        <taxon>Auxenochlorella</taxon>
    </lineage>
</organism>
<evidence type="ECO:0000313" key="1">
    <source>
        <dbReference type="EMBL" id="KFM27973.1"/>
    </source>
</evidence>
<evidence type="ECO:0000313" key="2">
    <source>
        <dbReference type="Proteomes" id="UP000028924"/>
    </source>
</evidence>
<sequence>MRAWSSPWMSSPPALAPLPTTARWQVLGMTASPPTLRVLRANTAFTCQVRATRHLRLSVRHT</sequence>
<gene>
    <name evidence="1" type="ORF">F751_0659</name>
</gene>
<dbReference type="RefSeq" id="XP_011400980.1">
    <property type="nucleotide sequence ID" value="XM_011402678.1"/>
</dbReference>
<dbReference type="AlphaFoldDB" id="A0A087SQG9"/>
<dbReference type="EMBL" id="KL662160">
    <property type="protein sequence ID" value="KFM27973.1"/>
    <property type="molecule type" value="Genomic_DNA"/>
</dbReference>
<proteinExistence type="predicted"/>
<name>A0A087SQG9_AUXPR</name>
<reference evidence="1 2" key="1">
    <citation type="journal article" date="2014" name="BMC Genomics">
        <title>Oil accumulation mechanisms of the oleaginous microalga Chlorella protothecoides revealed through its genome, transcriptomes, and proteomes.</title>
        <authorList>
            <person name="Gao C."/>
            <person name="Wang Y."/>
            <person name="Shen Y."/>
            <person name="Yan D."/>
            <person name="He X."/>
            <person name="Dai J."/>
            <person name="Wu Q."/>
        </authorList>
    </citation>
    <scope>NUCLEOTIDE SEQUENCE [LARGE SCALE GENOMIC DNA]</scope>
    <source>
        <strain evidence="1 2">0710</strain>
    </source>
</reference>